<comment type="caution">
    <text evidence="2">The sequence shown here is derived from an EMBL/GenBank/DDBJ whole genome shotgun (WGS) entry which is preliminary data.</text>
</comment>
<evidence type="ECO:0000313" key="3">
    <source>
        <dbReference type="Proteomes" id="UP001281761"/>
    </source>
</evidence>
<dbReference type="Proteomes" id="UP001281761">
    <property type="component" value="Unassembled WGS sequence"/>
</dbReference>
<feature type="region of interest" description="Disordered" evidence="1">
    <location>
        <begin position="178"/>
        <end position="198"/>
    </location>
</feature>
<gene>
    <name evidence="2" type="ORF">BLNAU_19029</name>
</gene>
<sequence length="314" mass="34578">MLITSADRSFSFRPRAFARGDVSRSAEPYTTGLVSQSLVRLQETQLCTADEMARGGPVETSAIDETPILLTVTLFLLLPQSERCTVRCLQPKRDSATHSHLHLSPSLSESMRRRAVRCLQPKRDFATHSHLHLSLPLSQNQCDEEQCDVSSRSETSQPTLIFISLSLSLRINATKSSAMSPAEARLRNPLSSSSLSPSLSESMRRRAVRCLQPKRDFATHSHLHLSLPLSQNQCDEEQCDVSSRSETPQPTLIFISLSLSLRINATKSGAKAQAVASHLASHSRISFSLSQINVTKSSAMSPAEARLRIPLSSF</sequence>
<name>A0ABQ9X343_9EUKA</name>
<dbReference type="EMBL" id="JARBJD010000240">
    <property type="protein sequence ID" value="KAK2946018.1"/>
    <property type="molecule type" value="Genomic_DNA"/>
</dbReference>
<organism evidence="2 3">
    <name type="scientific">Blattamonas nauphoetae</name>
    <dbReference type="NCBI Taxonomy" id="2049346"/>
    <lineage>
        <taxon>Eukaryota</taxon>
        <taxon>Metamonada</taxon>
        <taxon>Preaxostyla</taxon>
        <taxon>Oxymonadida</taxon>
        <taxon>Blattamonas</taxon>
    </lineage>
</organism>
<evidence type="ECO:0000256" key="1">
    <source>
        <dbReference type="SAM" id="MobiDB-lite"/>
    </source>
</evidence>
<keyword evidence="3" id="KW-1185">Reference proteome</keyword>
<accession>A0ABQ9X343</accession>
<reference evidence="2 3" key="1">
    <citation type="journal article" date="2022" name="bioRxiv">
        <title>Genomics of Preaxostyla Flagellates Illuminates Evolutionary Transitions and the Path Towards Mitochondrial Loss.</title>
        <authorList>
            <person name="Novak L.V.F."/>
            <person name="Treitli S.C."/>
            <person name="Pyrih J."/>
            <person name="Halakuc P."/>
            <person name="Pipaliya S.V."/>
            <person name="Vacek V."/>
            <person name="Brzon O."/>
            <person name="Soukal P."/>
            <person name="Eme L."/>
            <person name="Dacks J.B."/>
            <person name="Karnkowska A."/>
            <person name="Elias M."/>
            <person name="Hampl V."/>
        </authorList>
    </citation>
    <scope>NUCLEOTIDE SEQUENCE [LARGE SCALE GENOMIC DNA]</scope>
    <source>
        <strain evidence="2">NAU3</strain>
        <tissue evidence="2">Gut</tissue>
    </source>
</reference>
<protein>
    <submittedName>
        <fullName evidence="2">Uncharacterized protein</fullName>
    </submittedName>
</protein>
<feature type="compositionally biased region" description="Low complexity" evidence="1">
    <location>
        <begin position="187"/>
        <end position="198"/>
    </location>
</feature>
<evidence type="ECO:0000313" key="2">
    <source>
        <dbReference type="EMBL" id="KAK2946018.1"/>
    </source>
</evidence>
<proteinExistence type="predicted"/>